<name>A0ACB9P509_BAUVA</name>
<dbReference type="EMBL" id="CM039430">
    <property type="protein sequence ID" value="KAI4343578.1"/>
    <property type="molecule type" value="Genomic_DNA"/>
</dbReference>
<reference evidence="1 2" key="1">
    <citation type="journal article" date="2022" name="DNA Res.">
        <title>Chromosomal-level genome assembly of the orchid tree Bauhinia variegata (Leguminosae; Cercidoideae) supports the allotetraploid origin hypothesis of Bauhinia.</title>
        <authorList>
            <person name="Zhong Y."/>
            <person name="Chen Y."/>
            <person name="Zheng D."/>
            <person name="Pang J."/>
            <person name="Liu Y."/>
            <person name="Luo S."/>
            <person name="Meng S."/>
            <person name="Qian L."/>
            <person name="Wei D."/>
            <person name="Dai S."/>
            <person name="Zhou R."/>
        </authorList>
    </citation>
    <scope>NUCLEOTIDE SEQUENCE [LARGE SCALE GENOMIC DNA]</scope>
    <source>
        <strain evidence="1">BV-YZ2020</strain>
    </source>
</reference>
<sequence>MDTVKQTCKKVWLRCRRSHAVAAASNYQLLPEKDPKQKKNKKARVVVPPGCFCVEVGAERERFLVKIKLANHPLFKMLLDDAEKEYGFQNDGPIRLPCHVDLFCDALEEMESHIMPFAGCTFPKANSSVFHSPLSRHQSSNSHRASTGYELSSVHASYRPISGFHV</sequence>
<evidence type="ECO:0000313" key="2">
    <source>
        <dbReference type="Proteomes" id="UP000828941"/>
    </source>
</evidence>
<protein>
    <submittedName>
        <fullName evidence="1">Uncharacterized protein</fullName>
    </submittedName>
</protein>
<evidence type="ECO:0000313" key="1">
    <source>
        <dbReference type="EMBL" id="KAI4343578.1"/>
    </source>
</evidence>
<dbReference type="Proteomes" id="UP000828941">
    <property type="component" value="Chromosome 5"/>
</dbReference>
<comment type="caution">
    <text evidence="1">The sequence shown here is derived from an EMBL/GenBank/DDBJ whole genome shotgun (WGS) entry which is preliminary data.</text>
</comment>
<proteinExistence type="predicted"/>
<gene>
    <name evidence="1" type="ORF">L6164_010912</name>
</gene>
<organism evidence="1 2">
    <name type="scientific">Bauhinia variegata</name>
    <name type="common">Purple orchid tree</name>
    <name type="synonym">Phanera variegata</name>
    <dbReference type="NCBI Taxonomy" id="167791"/>
    <lineage>
        <taxon>Eukaryota</taxon>
        <taxon>Viridiplantae</taxon>
        <taxon>Streptophyta</taxon>
        <taxon>Embryophyta</taxon>
        <taxon>Tracheophyta</taxon>
        <taxon>Spermatophyta</taxon>
        <taxon>Magnoliopsida</taxon>
        <taxon>eudicotyledons</taxon>
        <taxon>Gunneridae</taxon>
        <taxon>Pentapetalae</taxon>
        <taxon>rosids</taxon>
        <taxon>fabids</taxon>
        <taxon>Fabales</taxon>
        <taxon>Fabaceae</taxon>
        <taxon>Cercidoideae</taxon>
        <taxon>Cercideae</taxon>
        <taxon>Bauhiniinae</taxon>
        <taxon>Bauhinia</taxon>
    </lineage>
</organism>
<accession>A0ACB9P509</accession>
<keyword evidence="2" id="KW-1185">Reference proteome</keyword>